<reference evidence="1 2" key="1">
    <citation type="submission" date="2017-01" db="EMBL/GenBank/DDBJ databases">
        <title>Bacillus cereus isolates.</title>
        <authorList>
            <person name="Beno S.M."/>
        </authorList>
    </citation>
    <scope>NUCLEOTIDE SEQUENCE [LARGE SCALE GENOMIC DNA]</scope>
    <source>
        <strain evidence="1 2">FSL W7-1108</strain>
    </source>
</reference>
<gene>
    <name evidence="1" type="ORF">BW900_16495</name>
</gene>
<organism evidence="1 2">
    <name type="scientific">Bacillus mycoides</name>
    <dbReference type="NCBI Taxonomy" id="1405"/>
    <lineage>
        <taxon>Bacteria</taxon>
        <taxon>Bacillati</taxon>
        <taxon>Bacillota</taxon>
        <taxon>Bacilli</taxon>
        <taxon>Bacillales</taxon>
        <taxon>Bacillaceae</taxon>
        <taxon>Bacillus</taxon>
        <taxon>Bacillus cereus group</taxon>
    </lineage>
</organism>
<comment type="caution">
    <text evidence="1">The sequence shown here is derived from an EMBL/GenBank/DDBJ whole genome shotgun (WGS) entry which is preliminary data.</text>
</comment>
<evidence type="ECO:0000313" key="1">
    <source>
        <dbReference type="EMBL" id="OOR05675.1"/>
    </source>
</evidence>
<dbReference type="Proteomes" id="UP000190696">
    <property type="component" value="Unassembled WGS sequence"/>
</dbReference>
<sequence>MGAWGTGLFDDDTTCDVKDQFIDYLDEGNSAEEATKLVLEEYLDEFDIDEDLEEMSLVFIGLAAIQLEKGCIQDEVRSNAITLIERGADLELWEEAGEEDYDERKKVLNTLKQQLINCCVNN</sequence>
<protein>
    <submittedName>
        <fullName evidence="1">MarR family transcriptional regulator</fullName>
    </submittedName>
</protein>
<proteinExistence type="predicted"/>
<dbReference type="RefSeq" id="WP_078176429.1">
    <property type="nucleotide sequence ID" value="NZ_MUAI01000013.1"/>
</dbReference>
<accession>A0A1S9T6N2</accession>
<dbReference type="AlphaFoldDB" id="A0A1S9T6N2"/>
<evidence type="ECO:0000313" key="2">
    <source>
        <dbReference type="Proteomes" id="UP000190696"/>
    </source>
</evidence>
<dbReference type="EMBL" id="MUAI01000013">
    <property type="protein sequence ID" value="OOR05675.1"/>
    <property type="molecule type" value="Genomic_DNA"/>
</dbReference>
<name>A0A1S9T6N2_BACMY</name>